<dbReference type="GO" id="GO:0005886">
    <property type="term" value="C:plasma membrane"/>
    <property type="evidence" value="ECO:0007669"/>
    <property type="project" value="UniProtKB-SubCell"/>
</dbReference>
<evidence type="ECO:0000256" key="6">
    <source>
        <dbReference type="SAM" id="Phobius"/>
    </source>
</evidence>
<dbReference type="PANTHER" id="PTHR35007:SF1">
    <property type="entry name" value="PILUS ASSEMBLY PROTEIN"/>
    <property type="match status" value="1"/>
</dbReference>
<keyword evidence="9" id="KW-1185">Reference proteome</keyword>
<gene>
    <name evidence="8" type="ORF">ED236_09405</name>
</gene>
<dbReference type="Pfam" id="PF00482">
    <property type="entry name" value="T2SSF"/>
    <property type="match status" value="1"/>
</dbReference>
<evidence type="ECO:0000256" key="3">
    <source>
        <dbReference type="ARBA" id="ARBA00022692"/>
    </source>
</evidence>
<feature type="transmembrane region" description="Helical" evidence="6">
    <location>
        <begin position="297"/>
        <end position="317"/>
    </location>
</feature>
<proteinExistence type="predicted"/>
<dbReference type="EMBL" id="RJVP01000005">
    <property type="protein sequence ID" value="ROH85405.1"/>
    <property type="molecule type" value="Genomic_DNA"/>
</dbReference>
<keyword evidence="3 6" id="KW-0812">Transmembrane</keyword>
<dbReference type="RefSeq" id="WP_123237725.1">
    <property type="nucleotide sequence ID" value="NZ_RJVP01000005.1"/>
</dbReference>
<feature type="transmembrane region" description="Helical" evidence="6">
    <location>
        <begin position="6"/>
        <end position="27"/>
    </location>
</feature>
<sequence length="325" mass="35810">MDTLFYAAVILVFATFVLLVEAAYIWWRSNHSSEAKRMQQRLRLLSGEDQTLDAAVSILKRRFEQETGFSARVLALIPSAQKLEQVLAQSGLGWSFTRLLATSAGVALFFVALSWLMGLPLLLCLLCGLLTACLPLMYVAKAREKRLVKFEVQLPEAADLIGRSLRAGHAFPSALSMVGAEMSEPIAGEFRMTFDEINYGISMNDALQHLAERVPVTDLRFFVIAVLIQRESGGNLAEILASISKIIRDRLKLLSQVRVLSAEGKMSAWVLGLLPIGVGTMISIINPKYISALITDSTGRMLLSGAIGLMLLGAVWMRKIIRIRV</sequence>
<dbReference type="PANTHER" id="PTHR35007">
    <property type="entry name" value="INTEGRAL MEMBRANE PROTEIN-RELATED"/>
    <property type="match status" value="1"/>
</dbReference>
<dbReference type="InterPro" id="IPR018076">
    <property type="entry name" value="T2SS_GspF_dom"/>
</dbReference>
<evidence type="ECO:0000256" key="2">
    <source>
        <dbReference type="ARBA" id="ARBA00022475"/>
    </source>
</evidence>
<evidence type="ECO:0000313" key="8">
    <source>
        <dbReference type="EMBL" id="ROH85405.1"/>
    </source>
</evidence>
<dbReference type="Proteomes" id="UP000275137">
    <property type="component" value="Unassembled WGS sequence"/>
</dbReference>
<feature type="transmembrane region" description="Helical" evidence="6">
    <location>
        <begin position="266"/>
        <end position="285"/>
    </location>
</feature>
<evidence type="ECO:0000256" key="5">
    <source>
        <dbReference type="ARBA" id="ARBA00023136"/>
    </source>
</evidence>
<feature type="transmembrane region" description="Helical" evidence="6">
    <location>
        <begin position="92"/>
        <end position="113"/>
    </location>
</feature>
<evidence type="ECO:0000259" key="7">
    <source>
        <dbReference type="Pfam" id="PF00482"/>
    </source>
</evidence>
<organism evidence="8 9">
    <name type="scientific">Pseudomethylobacillus aquaticus</name>
    <dbReference type="NCBI Taxonomy" id="2676064"/>
    <lineage>
        <taxon>Bacteria</taxon>
        <taxon>Pseudomonadati</taxon>
        <taxon>Pseudomonadota</taxon>
        <taxon>Betaproteobacteria</taxon>
        <taxon>Nitrosomonadales</taxon>
        <taxon>Methylophilaceae</taxon>
        <taxon>Pseudomethylobacillus</taxon>
    </lineage>
</organism>
<keyword evidence="4 6" id="KW-1133">Transmembrane helix</keyword>
<comment type="subcellular location">
    <subcellularLocation>
        <location evidence="1">Cell membrane</location>
        <topology evidence="1">Multi-pass membrane protein</topology>
    </subcellularLocation>
</comment>
<dbReference type="Gene3D" id="1.20.81.30">
    <property type="entry name" value="Type II secretion system (T2SS), domain F"/>
    <property type="match status" value="1"/>
</dbReference>
<reference evidence="8 9" key="1">
    <citation type="submission" date="2018-10" db="EMBL/GenBank/DDBJ databases">
        <authorList>
            <person name="Chen W.-M."/>
        </authorList>
    </citation>
    <scope>NUCLEOTIDE SEQUENCE [LARGE SCALE GENOMIC DNA]</scope>
    <source>
        <strain evidence="8 9">H-5</strain>
    </source>
</reference>
<dbReference type="AlphaFoldDB" id="A0A3N0UY38"/>
<protein>
    <submittedName>
        <fullName evidence="8">Pilus assembly protein TadB</fullName>
    </submittedName>
</protein>
<evidence type="ECO:0000313" key="9">
    <source>
        <dbReference type="Proteomes" id="UP000275137"/>
    </source>
</evidence>
<keyword evidence="5 6" id="KW-0472">Membrane</keyword>
<comment type="caution">
    <text evidence="8">The sequence shown here is derived from an EMBL/GenBank/DDBJ whole genome shotgun (WGS) entry which is preliminary data.</text>
</comment>
<feature type="transmembrane region" description="Helical" evidence="6">
    <location>
        <begin position="119"/>
        <end position="140"/>
    </location>
</feature>
<accession>A0A3N0UY38</accession>
<feature type="domain" description="Type II secretion system protein GspF" evidence="7">
    <location>
        <begin position="158"/>
        <end position="282"/>
    </location>
</feature>
<evidence type="ECO:0000256" key="4">
    <source>
        <dbReference type="ARBA" id="ARBA00022989"/>
    </source>
</evidence>
<keyword evidence="2" id="KW-1003">Cell membrane</keyword>
<dbReference type="InterPro" id="IPR042094">
    <property type="entry name" value="T2SS_GspF_sf"/>
</dbReference>
<name>A0A3N0UY38_9PROT</name>
<evidence type="ECO:0000256" key="1">
    <source>
        <dbReference type="ARBA" id="ARBA00004651"/>
    </source>
</evidence>